<reference evidence="9 10" key="1">
    <citation type="submission" date="2017-04" db="EMBL/GenBank/DDBJ databases">
        <title>The genome sequence of Weissella cibaria isolated from wild Drosophila.</title>
        <authorList>
            <person name="Ricks N.J."/>
            <person name="Carroll C."/>
            <person name="Walters A."/>
            <person name="Newell P.D."/>
            <person name="Chaston J.M."/>
        </authorList>
    </citation>
    <scope>NUCLEOTIDE SEQUENCE [LARGE SCALE GENOMIC DNA]</scope>
    <source>
        <strain evidence="9 10">DmW_103</strain>
    </source>
</reference>
<feature type="coiled-coil region" evidence="6">
    <location>
        <begin position="3667"/>
        <end position="3712"/>
    </location>
</feature>
<dbReference type="InterPro" id="IPR019931">
    <property type="entry name" value="LPXTG_anchor"/>
</dbReference>
<dbReference type="NCBIfam" id="TIGR01167">
    <property type="entry name" value="LPXTG_anchor"/>
    <property type="match status" value="1"/>
</dbReference>
<evidence type="ECO:0000256" key="6">
    <source>
        <dbReference type="SAM" id="Coils"/>
    </source>
</evidence>
<dbReference type="EMBL" id="NDXJ01000026">
    <property type="protein sequence ID" value="OSP87357.1"/>
    <property type="molecule type" value="Genomic_DNA"/>
</dbReference>
<evidence type="ECO:0000256" key="1">
    <source>
        <dbReference type="ARBA" id="ARBA00022512"/>
    </source>
</evidence>
<sequence length="4760" mass="484139">MKNNKILSEADYIAKEHYKMYKAGKKWMVAGITAVSILGAVAMAEGTASADQVANTTSGTDPAVVKVDETAATSQSATTVTLSASASVSSAASEVPAVTEVSASSEVVSSVVASEAVSSSSDVESSVAPASVSASVEASSSVSASVTPIASVSASVESSTVVESSSVVESVASSVAPVVNGHDSVAMSSMMSSAESAKAAGSIVAMRAVLADVPTSSLKTAGTIATLSDADNKIGGYAKVTENAKSTANDPHYLSVTEGNIQSYFSANGTAVKSAVLTASDAKKIASSLSSVADVKMSGVSSSQASMLKSEASYYSSLAATGGNRVYYTLTNGATQQGAVAFNKKVDMTKQWTINFDLNMTTISTPGDFIGLVLMDTDPNKLGTSTIKDDKGAVQTGSKTPGGALGVNGNANAFLWGIDTWKNNESGFGDLTQATANDWMIGFRHTNGNGSLVAATTADQRIINASSAVASLAGTQWSTGDAKGQFSYVAGTTTTGFIIRDTIASNAQSDVTPQIVMGFTAKFTPNGDGTGTLTVYDSQGRVVSSGTVGTVNVMTMALGFKAATGGNYSQMGVTITQPDTSSDDNSNAFNLTVGTRTVPVDYKTPSDSDISELADGTILANLGDVITINPEASETTSEEINAFDKTNDIKTGTPTIPGYKLLSVNDQSGDDISGKTITITDATKVSLTYAKQVQDTFNFVDAQGNTVPVDGQDTYVAGNETDGSSYDSLTYADAQKAGVTGVATIATLLTSLSSRGFSAFAIYDAKGNKVDFSSLKFGGSDAVYKVVLTPDTQSTTIHYIDANGKEISKVVNATAKVGSTLTPALVKSGYVYNSTTTKANAKNAGLAVDSAANYVVTKGVSDVYYTYNSYGVVLNVQKAGGKTVNMMGDGKAIPVASTQSSIADLLSLGSATSFTAAEKLLKQYGLVPAGYTLSGAQINGKAVDMAASFDLANFMVDGTSYVTDTADGTADSVATLLLLLTPSKQSATVTAVDSEGKSLGQEIGVITGDTDSSFTDAAANLKYPEIAGYTRVVTPLTDANGATSFDETNNALDADDASQQTIKVIYVLNPAQAGADKNVNVTADVTDAQAAFDKAVNAADATPSSIADAAKAFDKAVQEAVTSRQTAVDAAETVPGVPAGLTDNKTVSDAFAAIKTATDASADGTGTTAAINNAVANYGDVLNKATAADQTTVAGMSVAKNADVSAADTALASAQTKVAGLLQDKTATPDQVAAAVVDLTNAKNDYDAKVIAAVKKNDVTDAVSALATPGSAIETAVSGLNDALTSGDMTKIASAETALQNAVSDAAKQANVDADNAQKIVANMPSANDADVTAKSGALDQAQTELKNLLAADPAATTDAIATAVTKVKSAQKDYTDAVVAAVTKNDLTPDVSALAKSDTTVATAVSNLNDAMASGDMTKIADAETKLNTAVKNAATTANGDADSEQTQIADMTAAKDATVKAKNSALDTAQADLKTVLADKTATTDDIAKAVNAVNTAKSALDNAVKDAMSTAVNSDAVNAIAKDNTAVKDAQTAFNNLPDTASLADIKAKSDALKDTLKTVGSDTNTTVDTDQAAVANTTVAKNADVANAGSKLDAAQKNLTTIMADTQSTPEDVAKAIQAVEDAKKSLDTAVKSAVKNDTDTAASLIDADSVKNAKSDLDGLLADGSTASIADVAAAEKKLTDAMKDVAKDAATKATDTTTSNVSDDASVKAAANVINNLPANATPQDIANALSDLNTAVSNAQTALQNAKDAEKAALDKTVTSPYDQETTVKNAKDAITKALSAEDTTTTATQLQNLQQALEQAVAQAKADRDVANAAATTAENVPDSVKSVEAVKNALAALDKAVADAANNEGTTAAITKAVNDLKSAEKTAQGAVADKITAGAQAIADIPANIKDDKGVQDKSAALNTLLTNGTATADDITKAINDLTSAEATAKQALADERTNATNAQTAATKDTTVDAIYTASKQAVADGTATDAQKSLVKAYDKVTDLLADANDATTTKTDLTSAEASLQSAVDAYNDERAKVIETGNNLESDSKADTFAVHNEQAVKDAQNELQTLLTQAKDNPTNPTTADLNNAITNLQNVINDAQAARDTAVKNANAVSIPANLADQAKDKTSALGQAVDNLATALKSGTTQQIIDATNALTGADGALAKAAEAVKNAKSDYAGKAVKDLVPVNLSDNTALNTAAQNLLDTANSDYATADDLKNAKSAYENAKTAAETALSTSTADAKTAQTNIAKNLASDTDVMAANDKLQKLLDAPETSTKTAIDAAVKALTNAETAAEATLAAAKDSAAKNMPDTKPVSKETQVINAKTALENAIKDGSTASTADIKNLQDALTNAIASAEKARDAAMDTASDALGSVTPDVSDRPEISAAMTELNTAIAAANGDTGTTADVASASAKLASLVASAKQSLADVQDSAKNALAKVPVNVQDDTKVQQAEAALQKALGTDSTSTATDIAKAQAELAKAVANAQDALATSTSNASVAIKSIPVAVATEKAVTDAQSALDTLLKSPETSTKTQIDAAKSALDSAVAVAEQNRQQAINLANTAAAATAPYGMEAAGAGTIADAAKALTDLTKTDATAEQIADATNALTKAVGDASAVRAKSVNDAAQMVVPVNLSDQAADETSDVAVKKAALQEALDKAANNAGTSADIDAAKTALETAIADAKTKLQENKDKANATTAPTNMNDNDVVNDALTALKKVATDPNATQTALNKAQEAYTNAVTDEQAKLQTAKNAAKAVEAPKNMTDNTVVAGKLADLKTVANNPDATATELANAQQVYDDAVKAEQGKLQDAKNAAADVTVPKNVSDNPTVADLLTALHNTAADKDATASALTAAQKAYDDAVTGAQSALATKKSTADKTTIDTNISDDKATQDALANLKKIAEDKNATASDLQKAQDAYDKAVTDSQGVLNDGKETAQKSINSLDIPEAEGIRADPSVAEAEADLKAKLKDDNATATDIANAQNKLDQAVKVANKAIDDAKKALAATPVDTKTVKNESSVAAAQKALDDLMASQYTSLAQLNAAQETLQNAVDAAKAKRAVANNGANDAIANVPANVAGDATVKAAQANLQALVDAAAKDGQVADKNALTADILKATTALQSAVTAANSTLSESTDAAKSALNKVPTNVQDDADVQKQEAALNDVLSNPDSSKEAIDKAKSALDTAVTGAQSKLADAKDQAKQEVKTANDNKAWQDNAAVANATDALQNLIDSETATKTDIDNAIASLKSAEQAADNKLADVTATAKSALGKTAPVSGEKAVVDAAKDLQTLLDSGTATATQIADATKKLTDTVSAETTTRGKAVNDAASDVVPANVQDVKTVQDLQDKLQDALANAADDKGTTQAIKDAQQALDDAVKQAQSDLADVKNTAMSDMTNVPVNLLDDKSVTDAKAALNDAINSATATATDVKAAQQALDDAVTAAKSAQEGAAAMANTAVTGVPASVKDSDAVKDAIAKVQGLTKDLTADTATKSAIDQAKQELAAAVAAQQGVRSDVVTAAKSALDATAPVSGEVADQIAALQKKLGDSSATASDIKTAMNDLNKAVADAKQARQTAVSKATETQVPAGLLDNKAIADLQTKMQQALKDASNDQGSTDAINKAQAALQTAIDDATTKLQNNKNAVDASVPTQLADDKSLNDAAAKLAEVAKDANSTQSDLDKAQNAYNTAKSNAETALKNAQDLAKQVVANVPDNMSDSQAVADAKKALQDKLADGSTATASEIKDAQTALTQAENKAQQALDTAKQDATADLDAVKKSGKTLPKDVQNAADNLQKVLDDPKSSKADVENAQKQLAVVNTPAEAPKTVPAGEGDDVADLDIPSVDGKTPVVFIHNADGTTEKVLPNAVKGEDGAIHYKLPSTKVKGGATLEVVQVPVAEVTSPVVTGDAATVKVTDKTGYTPIISYVDPKTGDVVSVKMDDKDTQGLTVTKNADGTYTVAGLPAGVDAVVSFDPNAVNAAAAVTLTDAAKQTTAGNAAARKLPTIASVVDNLKNVISTGYTGASVVVPDAIEAGLKVDGYQYEVVGPDNKVYGTLAEAVAANPTFTTDDNNFVVVYSPENDQKVVVKSNLSSSLIAQTNGASDTNWTGKTKLGSVTDASLKKAGYSYTVTGPDGKTYATWAEALKANKFFDNNDVAGGSATFDEQAVIAQALEVRDGIATMASALGEQAPGQDAEIQQFVVNYTKNADAVDQDTKAAQTDLNKVLANKDASAEEVAKAVSDYNKAVASAQADRDQAVKDANNVATSPVNGETAVKDAQSKLADVLKNAEAGKASTQDIKDAMTALQDAVKSAKSDRDAAVSTAKSVNKGAVANESSVKDAQSALDNIIAKAAKGEATTADVQAATKSLQEAVTKAADARNQAVSTAKSVDKGAVANESSVKDAQSALDNIIAKAAKGEATTADVQAAAKSLQEAVTKATDARNQAVSTAKSVDKGTVANESSVKDAQSALDSIIAKAAKGEATTADVQAAAKSLQEAVTKATDARDKAIKAAQKSGQTAGAKNLSDNNAVQKAKDKLAQLIKDAAAGKATTADIEAATKSLNETVAKAQAALATAKKTAKSEATVPAYLSDSKSLQAAADKLAALAGDPNATATDLQNALTAYNKAKDAAQAAYDAQVKDAKTVVNTGKMTPAKQHLNELLANGATASEIAVAMIAVANEKDTAIATAAAAPVVSAGIITTMHPTLVVRDNTVPTVTAENKLPETGVDQQVWLTVAGTMALLGLFLVAAKRRKNDDKEA</sequence>
<evidence type="ECO:0000256" key="3">
    <source>
        <dbReference type="ARBA" id="ARBA00022729"/>
    </source>
</evidence>
<accession>A0A1X4JI70</accession>
<keyword evidence="1" id="KW-0134">Cell wall</keyword>
<keyword evidence="7" id="KW-0472">Membrane</keyword>
<dbReference type="GO" id="GO:0005856">
    <property type="term" value="C:cytoskeleton"/>
    <property type="evidence" value="ECO:0007669"/>
    <property type="project" value="TreeGrafter"/>
</dbReference>
<feature type="transmembrane region" description="Helical" evidence="7">
    <location>
        <begin position="4732"/>
        <end position="4750"/>
    </location>
</feature>
<evidence type="ECO:0000259" key="8">
    <source>
        <dbReference type="PROSITE" id="PS50847"/>
    </source>
</evidence>
<evidence type="ECO:0000256" key="2">
    <source>
        <dbReference type="ARBA" id="ARBA00022525"/>
    </source>
</evidence>
<keyword evidence="3" id="KW-0732">Signal</keyword>
<protein>
    <recommendedName>
        <fullName evidence="8">Gram-positive cocci surface proteins LPxTG domain-containing protein</fullName>
    </recommendedName>
</protein>
<feature type="coiled-coil region" evidence="6">
    <location>
        <begin position="3554"/>
        <end position="3581"/>
    </location>
</feature>
<keyword evidence="2" id="KW-0964">Secreted</keyword>
<dbReference type="PANTHER" id="PTHR32083:SF0">
    <property type="entry name" value="CILIA AND FLAGELLA-ASSOCIATED PROTEIN 58"/>
    <property type="match status" value="1"/>
</dbReference>
<dbReference type="RefSeq" id="WP_085640302.1">
    <property type="nucleotide sequence ID" value="NZ_NDXJ01000026.1"/>
</dbReference>
<evidence type="ECO:0000313" key="9">
    <source>
        <dbReference type="EMBL" id="OSP87357.1"/>
    </source>
</evidence>
<name>A0A1X4JI70_9LACO</name>
<feature type="domain" description="Gram-positive cocci surface proteins LPxTG" evidence="8">
    <location>
        <begin position="4723"/>
        <end position="4759"/>
    </location>
</feature>
<evidence type="ECO:0000256" key="5">
    <source>
        <dbReference type="ARBA" id="ARBA00023088"/>
    </source>
</evidence>
<evidence type="ECO:0000256" key="4">
    <source>
        <dbReference type="ARBA" id="ARBA00023054"/>
    </source>
</evidence>
<proteinExistence type="predicted"/>
<dbReference type="InterPro" id="IPR022263">
    <property type="entry name" value="KxYKxGKxW"/>
</dbReference>
<feature type="coiled-coil region" evidence="6">
    <location>
        <begin position="2049"/>
        <end position="2106"/>
    </location>
</feature>
<organism evidence="9 10">
    <name type="scientific">Weissella cibaria</name>
    <dbReference type="NCBI Taxonomy" id="137591"/>
    <lineage>
        <taxon>Bacteria</taxon>
        <taxon>Bacillati</taxon>
        <taxon>Bacillota</taxon>
        <taxon>Bacilli</taxon>
        <taxon>Lactobacillales</taxon>
        <taxon>Lactobacillaceae</taxon>
        <taxon>Weissella</taxon>
    </lineage>
</organism>
<evidence type="ECO:0000256" key="7">
    <source>
        <dbReference type="SAM" id="Phobius"/>
    </source>
</evidence>
<dbReference type="PROSITE" id="PS50847">
    <property type="entry name" value="GRAM_POS_ANCHORING"/>
    <property type="match status" value="1"/>
</dbReference>
<keyword evidence="4 6" id="KW-0175">Coiled coil</keyword>
<keyword evidence="5" id="KW-0572">Peptidoglycan-anchor</keyword>
<keyword evidence="7" id="KW-1133">Transmembrane helix</keyword>
<keyword evidence="7" id="KW-0812">Transmembrane</keyword>
<feature type="coiled-coil region" evidence="6">
    <location>
        <begin position="1795"/>
        <end position="1856"/>
    </location>
</feature>
<dbReference type="NCBIfam" id="TIGR03715">
    <property type="entry name" value="KxYKxGKxW"/>
    <property type="match status" value="1"/>
</dbReference>
<dbReference type="Pfam" id="PF00746">
    <property type="entry name" value="Gram_pos_anchor"/>
    <property type="match status" value="1"/>
</dbReference>
<dbReference type="PANTHER" id="PTHR32083">
    <property type="entry name" value="CILIA AND FLAGELLA-ASSOCIATED PROTEIN 58-RELATED"/>
    <property type="match status" value="1"/>
</dbReference>
<gene>
    <name evidence="9" type="ORF">B9D04_11605</name>
</gene>
<dbReference type="Proteomes" id="UP000193588">
    <property type="component" value="Unassembled WGS sequence"/>
</dbReference>
<evidence type="ECO:0000313" key="10">
    <source>
        <dbReference type="Proteomes" id="UP000193588"/>
    </source>
</evidence>
<dbReference type="Pfam" id="PF19258">
    <property type="entry name" value="KxYKxGKxW_sig"/>
    <property type="match status" value="1"/>
</dbReference>
<comment type="caution">
    <text evidence="9">The sequence shown here is derived from an EMBL/GenBank/DDBJ whole genome shotgun (WGS) entry which is preliminary data.</text>
</comment>